<evidence type="ECO:0000256" key="1">
    <source>
        <dbReference type="ARBA" id="ARBA00007749"/>
    </source>
</evidence>
<organism evidence="6 7">
    <name type="scientific">Ochrobactrum teleogrylli</name>
    <dbReference type="NCBI Taxonomy" id="2479765"/>
    <lineage>
        <taxon>Bacteria</taxon>
        <taxon>Pseudomonadati</taxon>
        <taxon>Pseudomonadota</taxon>
        <taxon>Alphaproteobacteria</taxon>
        <taxon>Hyphomicrobiales</taxon>
        <taxon>Brucellaceae</taxon>
        <taxon>Brucella/Ochrobactrum group</taxon>
        <taxon>Ochrobactrum</taxon>
    </lineage>
</organism>
<dbReference type="CDD" id="cd16277">
    <property type="entry name" value="metallo-hydrolase-like_MBL-fold"/>
    <property type="match status" value="1"/>
</dbReference>
<gene>
    <name evidence="6" type="ORF">WIX40_20940</name>
</gene>
<dbReference type="SMART" id="SM00849">
    <property type="entry name" value="Lactamase_B"/>
    <property type="match status" value="1"/>
</dbReference>
<evidence type="ECO:0000259" key="5">
    <source>
        <dbReference type="SMART" id="SM00849"/>
    </source>
</evidence>
<dbReference type="Gene3D" id="3.60.15.10">
    <property type="entry name" value="Ribonuclease Z/Hydroxyacylglutathione hydrolase-like"/>
    <property type="match status" value="1"/>
</dbReference>
<dbReference type="PANTHER" id="PTHR42978">
    <property type="entry name" value="QUORUM-QUENCHING LACTONASE YTNP-RELATED-RELATED"/>
    <property type="match status" value="1"/>
</dbReference>
<feature type="domain" description="Metallo-beta-lactamase" evidence="5">
    <location>
        <begin position="42"/>
        <end position="256"/>
    </location>
</feature>
<dbReference type="GO" id="GO:0046872">
    <property type="term" value="F:metal ion binding"/>
    <property type="evidence" value="ECO:0007669"/>
    <property type="project" value="UniProtKB-KW"/>
</dbReference>
<evidence type="ECO:0000256" key="2">
    <source>
        <dbReference type="ARBA" id="ARBA00022723"/>
    </source>
</evidence>
<dbReference type="EMBL" id="JBBHKQ010000002">
    <property type="protein sequence ID" value="MEJ5902557.1"/>
    <property type="molecule type" value="Genomic_DNA"/>
</dbReference>
<evidence type="ECO:0000313" key="6">
    <source>
        <dbReference type="EMBL" id="MEJ5902557.1"/>
    </source>
</evidence>
<dbReference type="AlphaFoldDB" id="A0ABD5K0N9"/>
<comment type="similarity">
    <text evidence="1">Belongs to the metallo-beta-lactamase superfamily.</text>
</comment>
<proteinExistence type="inferred from homology"/>
<protein>
    <submittedName>
        <fullName evidence="6">MBL fold metallo-hydrolase</fullName>
    </submittedName>
</protein>
<dbReference type="InterPro" id="IPR001279">
    <property type="entry name" value="Metallo-B-lactamas"/>
</dbReference>
<dbReference type="Pfam" id="PF00753">
    <property type="entry name" value="Lactamase_B"/>
    <property type="match status" value="1"/>
</dbReference>
<dbReference type="Proteomes" id="UP001362311">
    <property type="component" value="Unassembled WGS sequence"/>
</dbReference>
<dbReference type="SUPFAM" id="SSF56281">
    <property type="entry name" value="Metallo-hydrolase/oxidoreductase"/>
    <property type="match status" value="1"/>
</dbReference>
<keyword evidence="4" id="KW-0862">Zinc</keyword>
<comment type="caution">
    <text evidence="6">The sequence shown here is derived from an EMBL/GenBank/DDBJ whole genome shotgun (WGS) entry which is preliminary data.</text>
</comment>
<reference evidence="6 7" key="1">
    <citation type="submission" date="2024-03" db="EMBL/GenBank/DDBJ databases">
        <title>Reference genomes for the five species model microbial community.</title>
        <authorList>
            <person name="Padfield D."/>
        </authorList>
    </citation>
    <scope>NUCLEOTIDE SEQUENCE [LARGE SCALE GENOMIC DNA]</scope>
    <source>
        <strain evidence="6 7">AB1</strain>
    </source>
</reference>
<keyword evidence="3" id="KW-0378">Hydrolase</keyword>
<accession>A0ABD5K0N9</accession>
<dbReference type="PANTHER" id="PTHR42978:SF6">
    <property type="entry name" value="QUORUM-QUENCHING LACTONASE YTNP-RELATED"/>
    <property type="match status" value="1"/>
</dbReference>
<evidence type="ECO:0000313" key="7">
    <source>
        <dbReference type="Proteomes" id="UP001362311"/>
    </source>
</evidence>
<sequence length="291" mass="32506">MLEKGFRPSWLLPGFDAEIFKRHPILAQPNFYDASEDRVMSSIHSWLLRIDGKIILVDTCSGNGKTRALPLFQRFHMLDLPFIDNLGKEGVRPEDVDIVFCTHLHVDHAGWNTKLEDGGWTPTFPNARYIFGKAEYNHWTSGKGPELFPENIQVIADSVTPVAEAGQMELIEDGEEILPGLRVELAPGHTVTQLILKYESAEGAFVISGDCIHQPIQIYAPELNSCFCEDKEAARDTRRKLLNYCADRNALLLPMHFGPPHGGYVLRDGDGFRFEPAAVTASPSMRFANAG</sequence>
<name>A0ABD5K0N9_9HYPH</name>
<evidence type="ECO:0000256" key="3">
    <source>
        <dbReference type="ARBA" id="ARBA00022801"/>
    </source>
</evidence>
<keyword evidence="2" id="KW-0479">Metal-binding</keyword>
<evidence type="ECO:0000256" key="4">
    <source>
        <dbReference type="ARBA" id="ARBA00022833"/>
    </source>
</evidence>
<dbReference type="GO" id="GO:0016787">
    <property type="term" value="F:hydrolase activity"/>
    <property type="evidence" value="ECO:0007669"/>
    <property type="project" value="UniProtKB-KW"/>
</dbReference>
<dbReference type="InterPro" id="IPR051013">
    <property type="entry name" value="MBL_superfamily_lactonases"/>
</dbReference>
<dbReference type="RefSeq" id="WP_339441917.1">
    <property type="nucleotide sequence ID" value="NZ_JBBHKQ010000002.1"/>
</dbReference>
<dbReference type="InterPro" id="IPR036866">
    <property type="entry name" value="RibonucZ/Hydroxyglut_hydro"/>
</dbReference>